<evidence type="ECO:0000313" key="2">
    <source>
        <dbReference type="Proteomes" id="UP000263596"/>
    </source>
</evidence>
<dbReference type="RefSeq" id="WP_049173718.1">
    <property type="nucleotide sequence ID" value="NZ_BKFK01000002.1"/>
</dbReference>
<reference evidence="1 2" key="1">
    <citation type="journal article" date="2018" name="Nat. Biotechnol.">
        <title>A standardized bacterial taxonomy based on genome phylogeny substantially revises the tree of life.</title>
        <authorList>
            <person name="Parks D.H."/>
            <person name="Chuvochina M."/>
            <person name="Waite D.W."/>
            <person name="Rinke C."/>
            <person name="Skarshewski A."/>
            <person name="Chaumeil P.A."/>
            <person name="Hugenholtz P."/>
        </authorList>
    </citation>
    <scope>NUCLEOTIDE SEQUENCE [LARGE SCALE GENOMIC DNA]</scope>
    <source>
        <strain evidence="1">UBA9669</strain>
    </source>
</reference>
<sequence length="138" mass="16011">MKLIRKLTNETVTLDDGFLWSDEFEWKAIEQSQDYAVNGALIVQEGKKLSGRPITLTADQNMAWLKRHVVSKLKTWSALQGEQFTLQLEYPHDYRQFNVIFNHSENAIEAKPVKDIPTISDEDYYNVTLRFTEVNDGD</sequence>
<dbReference type="Proteomes" id="UP000263596">
    <property type="component" value="Unassembled WGS sequence"/>
</dbReference>
<dbReference type="AlphaFoldDB" id="A0A3D2STG4"/>
<comment type="caution">
    <text evidence="1">The sequence shown here is derived from an EMBL/GenBank/DDBJ whole genome shotgun (WGS) entry which is preliminary data.</text>
</comment>
<accession>A0A3D2STG4</accession>
<organism evidence="1 2">
    <name type="scientific">Acinetobacter ursingii</name>
    <dbReference type="NCBI Taxonomy" id="108980"/>
    <lineage>
        <taxon>Bacteria</taxon>
        <taxon>Pseudomonadati</taxon>
        <taxon>Pseudomonadota</taxon>
        <taxon>Gammaproteobacteria</taxon>
        <taxon>Moraxellales</taxon>
        <taxon>Moraxellaceae</taxon>
        <taxon>Acinetobacter</taxon>
    </lineage>
</organism>
<proteinExistence type="predicted"/>
<dbReference type="EMBL" id="DPVE01000326">
    <property type="protein sequence ID" value="HCK31795.1"/>
    <property type="molecule type" value="Genomic_DNA"/>
</dbReference>
<evidence type="ECO:0000313" key="1">
    <source>
        <dbReference type="EMBL" id="HCK31795.1"/>
    </source>
</evidence>
<protein>
    <submittedName>
        <fullName evidence="1">Uncharacterized protein</fullName>
    </submittedName>
</protein>
<name>A0A3D2STG4_9GAMM</name>
<gene>
    <name evidence="1" type="ORF">DHW29_17630</name>
</gene>